<feature type="compositionally biased region" description="Polar residues" evidence="1">
    <location>
        <begin position="94"/>
        <end position="106"/>
    </location>
</feature>
<proteinExistence type="predicted"/>
<feature type="region of interest" description="Disordered" evidence="1">
    <location>
        <begin position="323"/>
        <end position="348"/>
    </location>
</feature>
<organism evidence="2 3">
    <name type="scientific">Dryococelus australis</name>
    <dbReference type="NCBI Taxonomy" id="614101"/>
    <lineage>
        <taxon>Eukaryota</taxon>
        <taxon>Metazoa</taxon>
        <taxon>Ecdysozoa</taxon>
        <taxon>Arthropoda</taxon>
        <taxon>Hexapoda</taxon>
        <taxon>Insecta</taxon>
        <taxon>Pterygota</taxon>
        <taxon>Neoptera</taxon>
        <taxon>Polyneoptera</taxon>
        <taxon>Phasmatodea</taxon>
        <taxon>Verophasmatodea</taxon>
        <taxon>Anareolatae</taxon>
        <taxon>Phasmatidae</taxon>
        <taxon>Eurycanthinae</taxon>
        <taxon>Dryococelus</taxon>
    </lineage>
</organism>
<dbReference type="EMBL" id="JARBHB010000006">
    <property type="protein sequence ID" value="KAJ8880231.1"/>
    <property type="molecule type" value="Genomic_DNA"/>
</dbReference>
<name>A0ABQ9H7E9_9NEOP</name>
<protein>
    <submittedName>
        <fullName evidence="2">Uncharacterized protein</fullName>
    </submittedName>
</protein>
<feature type="region of interest" description="Disordered" evidence="1">
    <location>
        <begin position="80"/>
        <end position="113"/>
    </location>
</feature>
<sequence>MAPHMAHHAAPHIAPHLTSQSWVWLRPLFLSTRRSLSGNLPKLALGNTSFTTTICCAFRSKKLLASEKMQMSRAGLRTNMAPPSQVKERGRTTCKASTTGSWQAGRQSAGRHSLRPAMQLSSNCFPSRREKGLNIACCPPPQDEPGSIPGRVTGFFKVGRCRWSAGFLGAIPIPPPFHSGATPFSPQSTSKALKTSLLGAGQISSLPFDTTSGGPVAWGRGLVLTAVSKQHAPGLILGRGLVLTAVSKQHAPGLILADQLPYSSVALTLVGQETRSAILDKAPSVLIPRRFLHFLQVLATTIWGRGGGGCDASQSRQNILASLPHLSTSPAGQRRGRDASRDTSAAVNHPRASRMKVGNKAASVSARCRGGVRWVKPGHAQVQEHTAPAGPVLALHQAVPGPCSCVMPNASPCIIKSGRAGPGPWCWSCVPGLTGVGGRCNLQPFPCPAFIAPLHLSHFSRSPGTASVGPSWSPLSPLSAPVISLTFSHLAEVDPASVGETR</sequence>
<evidence type="ECO:0000256" key="1">
    <source>
        <dbReference type="SAM" id="MobiDB-lite"/>
    </source>
</evidence>
<reference evidence="2 3" key="1">
    <citation type="submission" date="2023-02" db="EMBL/GenBank/DDBJ databases">
        <title>LHISI_Scaffold_Assembly.</title>
        <authorList>
            <person name="Stuart O.P."/>
            <person name="Cleave R."/>
            <person name="Magrath M.J.L."/>
            <person name="Mikheyev A.S."/>
        </authorList>
    </citation>
    <scope>NUCLEOTIDE SEQUENCE [LARGE SCALE GENOMIC DNA]</scope>
    <source>
        <strain evidence="2">Daus_M_001</strain>
        <tissue evidence="2">Leg muscle</tissue>
    </source>
</reference>
<dbReference type="Proteomes" id="UP001159363">
    <property type="component" value="Chromosome 5"/>
</dbReference>
<gene>
    <name evidence="2" type="ORF">PR048_016697</name>
</gene>
<comment type="caution">
    <text evidence="2">The sequence shown here is derived from an EMBL/GenBank/DDBJ whole genome shotgun (WGS) entry which is preliminary data.</text>
</comment>
<evidence type="ECO:0000313" key="2">
    <source>
        <dbReference type="EMBL" id="KAJ8880231.1"/>
    </source>
</evidence>
<accession>A0ABQ9H7E9</accession>
<keyword evidence="3" id="KW-1185">Reference proteome</keyword>
<evidence type="ECO:0000313" key="3">
    <source>
        <dbReference type="Proteomes" id="UP001159363"/>
    </source>
</evidence>